<accession>A0A9P8II64</accession>
<sequence length="95" mass="10753">MVSKTGAIDTTKITRRFAHQVAIISLPKLRDLVDLLFFWEEEVVRLRFLKDEEAEIREAMLALGEDDVDLKAALMVVQAKIRMLPSLRDGSAAEP</sequence>
<proteinExistence type="predicted"/>
<gene>
    <name evidence="1" type="ORF">GP486_007453</name>
</gene>
<evidence type="ECO:0000313" key="1">
    <source>
        <dbReference type="EMBL" id="KAH0551249.1"/>
    </source>
</evidence>
<name>A0A9P8II64_9PEZI</name>
<reference evidence="1" key="1">
    <citation type="submission" date="2021-03" db="EMBL/GenBank/DDBJ databases">
        <title>Comparative genomics and phylogenomic investigation of the class Geoglossomycetes provide insights into ecological specialization and systematics.</title>
        <authorList>
            <person name="Melie T."/>
            <person name="Pirro S."/>
            <person name="Miller A.N."/>
            <person name="Quandt A."/>
        </authorList>
    </citation>
    <scope>NUCLEOTIDE SEQUENCE</scope>
    <source>
        <strain evidence="1">CAQ_001_2017</strain>
    </source>
</reference>
<evidence type="ECO:0000313" key="2">
    <source>
        <dbReference type="Proteomes" id="UP000750711"/>
    </source>
</evidence>
<dbReference type="AlphaFoldDB" id="A0A9P8II64"/>
<feature type="non-terminal residue" evidence="1">
    <location>
        <position position="95"/>
    </location>
</feature>
<keyword evidence="2" id="KW-1185">Reference proteome</keyword>
<dbReference type="EMBL" id="JAGHQM010002111">
    <property type="protein sequence ID" value="KAH0551249.1"/>
    <property type="molecule type" value="Genomic_DNA"/>
</dbReference>
<dbReference type="Proteomes" id="UP000750711">
    <property type="component" value="Unassembled WGS sequence"/>
</dbReference>
<comment type="caution">
    <text evidence="1">The sequence shown here is derived from an EMBL/GenBank/DDBJ whole genome shotgun (WGS) entry which is preliminary data.</text>
</comment>
<protein>
    <submittedName>
        <fullName evidence="1">Uncharacterized protein</fullName>
    </submittedName>
</protein>
<organism evidence="1 2">
    <name type="scientific">Trichoglossum hirsutum</name>
    <dbReference type="NCBI Taxonomy" id="265104"/>
    <lineage>
        <taxon>Eukaryota</taxon>
        <taxon>Fungi</taxon>
        <taxon>Dikarya</taxon>
        <taxon>Ascomycota</taxon>
        <taxon>Pezizomycotina</taxon>
        <taxon>Geoglossomycetes</taxon>
        <taxon>Geoglossales</taxon>
        <taxon>Geoglossaceae</taxon>
        <taxon>Trichoglossum</taxon>
    </lineage>
</organism>